<dbReference type="OrthoDB" id="5186at2759"/>
<accession>A0A9N9J7B4</accession>
<name>A0A9N9J7B4_9GLOM</name>
<organism evidence="2 3">
    <name type="scientific">Ambispora leptoticha</name>
    <dbReference type="NCBI Taxonomy" id="144679"/>
    <lineage>
        <taxon>Eukaryota</taxon>
        <taxon>Fungi</taxon>
        <taxon>Fungi incertae sedis</taxon>
        <taxon>Mucoromycota</taxon>
        <taxon>Glomeromycotina</taxon>
        <taxon>Glomeromycetes</taxon>
        <taxon>Archaeosporales</taxon>
        <taxon>Ambisporaceae</taxon>
        <taxon>Ambispora</taxon>
    </lineage>
</organism>
<dbReference type="Proteomes" id="UP000789508">
    <property type="component" value="Unassembled WGS sequence"/>
</dbReference>
<evidence type="ECO:0000256" key="1">
    <source>
        <dbReference type="SAM" id="MobiDB-lite"/>
    </source>
</evidence>
<sequence>GGNGNDEGVGGSGGDPMNSEGRQQTFVDVENLELRAEAKQPLELTDAQRELHKLAMQKRLEQINMTQEDFELYRSYKANVQREIRELHVILE</sequence>
<evidence type="ECO:0000313" key="3">
    <source>
        <dbReference type="Proteomes" id="UP000789508"/>
    </source>
</evidence>
<feature type="region of interest" description="Disordered" evidence="1">
    <location>
        <begin position="1"/>
        <end position="23"/>
    </location>
</feature>
<gene>
    <name evidence="2" type="ORF">ALEPTO_LOCUS13894</name>
</gene>
<feature type="non-terminal residue" evidence="2">
    <location>
        <position position="1"/>
    </location>
</feature>
<dbReference type="AlphaFoldDB" id="A0A9N9J7B4"/>
<reference evidence="2" key="1">
    <citation type="submission" date="2021-06" db="EMBL/GenBank/DDBJ databases">
        <authorList>
            <person name="Kallberg Y."/>
            <person name="Tangrot J."/>
            <person name="Rosling A."/>
        </authorList>
    </citation>
    <scope>NUCLEOTIDE SEQUENCE</scope>
    <source>
        <strain evidence="2">FL130A</strain>
    </source>
</reference>
<feature type="compositionally biased region" description="Gly residues" evidence="1">
    <location>
        <begin position="1"/>
        <end position="14"/>
    </location>
</feature>
<protein>
    <submittedName>
        <fullName evidence="2">1117_t:CDS:1</fullName>
    </submittedName>
</protein>
<keyword evidence="3" id="KW-1185">Reference proteome</keyword>
<comment type="caution">
    <text evidence="2">The sequence shown here is derived from an EMBL/GenBank/DDBJ whole genome shotgun (WGS) entry which is preliminary data.</text>
</comment>
<evidence type="ECO:0000313" key="2">
    <source>
        <dbReference type="EMBL" id="CAG8766307.1"/>
    </source>
</evidence>
<feature type="non-terminal residue" evidence="2">
    <location>
        <position position="92"/>
    </location>
</feature>
<dbReference type="EMBL" id="CAJVPS010049482">
    <property type="protein sequence ID" value="CAG8766307.1"/>
    <property type="molecule type" value="Genomic_DNA"/>
</dbReference>
<proteinExistence type="predicted"/>